<dbReference type="GO" id="GO:0005794">
    <property type="term" value="C:Golgi apparatus"/>
    <property type="evidence" value="ECO:0007669"/>
    <property type="project" value="TreeGrafter"/>
</dbReference>
<dbReference type="GO" id="GO:0007030">
    <property type="term" value="P:Golgi organization"/>
    <property type="evidence" value="ECO:0007669"/>
    <property type="project" value="TreeGrafter"/>
</dbReference>
<reference evidence="2" key="1">
    <citation type="submission" date="2016-03" db="EMBL/GenBank/DDBJ databases">
        <authorList>
            <person name="Devillers H."/>
        </authorList>
    </citation>
    <scope>NUCLEOTIDE SEQUENCE [LARGE SCALE GENOMIC DNA]</scope>
</reference>
<evidence type="ECO:0000313" key="1">
    <source>
        <dbReference type="EMBL" id="SCV02941.1"/>
    </source>
</evidence>
<dbReference type="EMBL" id="LT598468">
    <property type="protein sequence ID" value="SCV02941.1"/>
    <property type="molecule type" value="Genomic_DNA"/>
</dbReference>
<organism evidence="1 2">
    <name type="scientific">Lachancea mirantina</name>
    <dbReference type="NCBI Taxonomy" id="1230905"/>
    <lineage>
        <taxon>Eukaryota</taxon>
        <taxon>Fungi</taxon>
        <taxon>Dikarya</taxon>
        <taxon>Ascomycota</taxon>
        <taxon>Saccharomycotina</taxon>
        <taxon>Saccharomycetes</taxon>
        <taxon>Saccharomycetales</taxon>
        <taxon>Saccharomycetaceae</taxon>
        <taxon>Lachancea</taxon>
    </lineage>
</organism>
<dbReference type="InterPro" id="IPR008551">
    <property type="entry name" value="TANGO2"/>
</dbReference>
<keyword evidence="2" id="KW-1185">Reference proteome</keyword>
<dbReference type="OrthoDB" id="191601at2759"/>
<proteinExistence type="predicted"/>
<accession>A0A1G4KEK1</accession>
<dbReference type="Proteomes" id="UP000191024">
    <property type="component" value="Chromosome H"/>
</dbReference>
<name>A0A1G4KEK1_9SACH</name>
<dbReference type="GO" id="GO:0009306">
    <property type="term" value="P:protein secretion"/>
    <property type="evidence" value="ECO:0007669"/>
    <property type="project" value="TreeGrafter"/>
</dbReference>
<protein>
    <submittedName>
        <fullName evidence="1">LAMI_0H04214g1_1</fullName>
    </submittedName>
</protein>
<evidence type="ECO:0000313" key="2">
    <source>
        <dbReference type="Proteomes" id="UP000191024"/>
    </source>
</evidence>
<dbReference type="Pfam" id="PF05742">
    <property type="entry name" value="TANGO2"/>
    <property type="match status" value="1"/>
</dbReference>
<sequence length="310" mass="34682">MCILLATSAHPNYPLILISNRDEFFERATSSTHWHGDDDHILSPVDMALNSKLVASQGTWCGVNKSGLIAVILNLKTNPNTSSGVDKSPFSRGSIPIELLRRKTINFDEWDDYEKFAQKFTPLKDTGPFNLFYGDCRSQDYRLIDSLGQTFLPLTPEDRYMVVSNDVYNSTKKWVKIDTAEALLHELVETSQNDDLETLIDKCLVLGSSCVEKQGGGLLSSVKLGSKEQILSENVFIPPILVPGNNDLGASLPCGRFYGTRSQIVIVMDKNRQLTLVERVLHDCDKDASQFCPTNPRKVLEFNFNLNDMA</sequence>
<dbReference type="PANTHER" id="PTHR17985">
    <property type="entry name" value="SER/THR-RICH PROTEIN T10 IN DGCR REGION"/>
    <property type="match status" value="1"/>
</dbReference>
<gene>
    <name evidence="1" type="ORF">LAMI_0H04214G</name>
</gene>
<dbReference type="AlphaFoldDB" id="A0A1G4KEK1"/>
<dbReference type="PANTHER" id="PTHR17985:SF8">
    <property type="entry name" value="TRANSPORT AND GOLGI ORGANIZATION PROTEIN 2 HOMOLOG"/>
    <property type="match status" value="1"/>
</dbReference>